<reference evidence="1" key="1">
    <citation type="submission" date="2022-07" db="EMBL/GenBank/DDBJ databases">
        <title>Phylogenomic reconstructions and comparative analyses of Kickxellomycotina fungi.</title>
        <authorList>
            <person name="Reynolds N.K."/>
            <person name="Stajich J.E."/>
            <person name="Barry K."/>
            <person name="Grigoriev I.V."/>
            <person name="Crous P."/>
            <person name="Smith M.E."/>
        </authorList>
    </citation>
    <scope>NUCLEOTIDE SEQUENCE</scope>
    <source>
        <strain evidence="1">Benny 63K</strain>
    </source>
</reference>
<sequence length="437" mass="44935">MLSYRITMFQSKVAAKIVAPIASRAYASVASAPVVSTANGIKVAAVAGNSDSPLASVSLVINAGSRFETSESAGAAHYLKAFGFRNTQTRTSFRTVREAELNGATLTAETTRENITYTVQCFKEAVPYFVEVLGDIAAATKFAEHEFKDVAQLVGFESLSARSDPMSRALDGIHQAAFRSGLGNSLYALESSPVSSGDAVRQYAQSALAPGRIAIVATGVDAQELANLVSSSRLSSLVTPASALSSPAASFTGGVQQIYDSASPVSHYALAFASEPASAQSLAALLGAQSRIKWSSGVLPLAKLAATDGFGIAPFSFAYSDAGLVGVIVSAPNTRIKAAVEKVAATIQREIASASGEAIQRAAAAARVDVAESLATQQGQIHALSNIALGQTAATLESVDDAAAKLSSAAARVFKSKPVAVSIGLSQNTPYVDTLGF</sequence>
<evidence type="ECO:0000313" key="1">
    <source>
        <dbReference type="EMBL" id="KAJ1898730.1"/>
    </source>
</evidence>
<evidence type="ECO:0000313" key="2">
    <source>
        <dbReference type="Proteomes" id="UP001150581"/>
    </source>
</evidence>
<keyword evidence="2" id="KW-1185">Reference proteome</keyword>
<gene>
    <name evidence="1" type="primary">QCR2</name>
    <name evidence="1" type="ORF">LPJ66_002571</name>
</gene>
<protein>
    <submittedName>
        <fullName evidence="1">Ubiquinol-cytochrome c reductase core subunit 1</fullName>
    </submittedName>
</protein>
<organism evidence="1 2">
    <name type="scientific">Kickxella alabastrina</name>
    <dbReference type="NCBI Taxonomy" id="61397"/>
    <lineage>
        <taxon>Eukaryota</taxon>
        <taxon>Fungi</taxon>
        <taxon>Fungi incertae sedis</taxon>
        <taxon>Zoopagomycota</taxon>
        <taxon>Kickxellomycotina</taxon>
        <taxon>Kickxellomycetes</taxon>
        <taxon>Kickxellales</taxon>
        <taxon>Kickxellaceae</taxon>
        <taxon>Kickxella</taxon>
    </lineage>
</organism>
<comment type="caution">
    <text evidence="1">The sequence shown here is derived from an EMBL/GenBank/DDBJ whole genome shotgun (WGS) entry which is preliminary data.</text>
</comment>
<dbReference type="Proteomes" id="UP001150581">
    <property type="component" value="Unassembled WGS sequence"/>
</dbReference>
<proteinExistence type="predicted"/>
<name>A0ACC1IQ29_9FUNG</name>
<accession>A0ACC1IQ29</accession>
<dbReference type="EMBL" id="JANBPG010000214">
    <property type="protein sequence ID" value="KAJ1898730.1"/>
    <property type="molecule type" value="Genomic_DNA"/>
</dbReference>